<evidence type="ECO:0000313" key="1">
    <source>
        <dbReference type="EMBL" id="WSC01705.1"/>
    </source>
</evidence>
<keyword evidence="2" id="KW-1185">Reference proteome</keyword>
<gene>
    <name evidence="1" type="ORF">OG835_34990</name>
</gene>
<proteinExistence type="predicted"/>
<name>A0ACD4ZTZ5_9ACTN</name>
<protein>
    <submittedName>
        <fullName evidence="1">Acyl-CoA dehydrogenase family protein</fullName>
    </submittedName>
</protein>
<reference evidence="1" key="1">
    <citation type="submission" date="2022-10" db="EMBL/GenBank/DDBJ databases">
        <title>The complete genomes of actinobacterial strains from the NBC collection.</title>
        <authorList>
            <person name="Joergensen T.S."/>
            <person name="Alvarez Arevalo M."/>
            <person name="Sterndorff E.B."/>
            <person name="Faurdal D."/>
            <person name="Vuksanovic O."/>
            <person name="Mourched A.-S."/>
            <person name="Charusanti P."/>
            <person name="Shaw S."/>
            <person name="Blin K."/>
            <person name="Weber T."/>
        </authorList>
    </citation>
    <scope>NUCLEOTIDE SEQUENCE</scope>
    <source>
        <strain evidence="1">NBC 01771</strain>
    </source>
</reference>
<evidence type="ECO:0000313" key="2">
    <source>
        <dbReference type="Proteomes" id="UP001348369"/>
    </source>
</evidence>
<dbReference type="Proteomes" id="UP001348369">
    <property type="component" value="Chromosome"/>
</dbReference>
<sequence length="428" mass="46516">MAESYLEAEHRTLRDTVRAFAQKPVARRIPAWEKSRRIERDIPRRCARKGWIGATIPAEYGGMAIGHLGKTLMLEELSRVSAAMGMAVQASQLGVAKILHLGSEAQKKSWLPKIAAGTVLPTIAVTEPGSGGHVLGMEATARRVGDDYLLNGTKVFVGNSHIGNLHGVVVRTGPGSKGLSAFLVEADRPGLTLGRLRPSMGLHGFAFGELRFDNCRIPAANLLGNEGDGLDVAYSSSVLYGRLNLAAVALGINQAIYETTIEVATTRHRYGKPLSELPTVRHKIGLMLQQLMTARLTAYHAADLLDQGLPCDAELMSAKYLNTESAIDAARTSMEIHAAEGLSTEQPLERYTRDAFHTYAPAGTSDIQLLRLAETALAIPGSERQWSQRFATRQGPRHARQHPGERHQMAVHTPLDRLSQALTPLTRP</sequence>
<organism evidence="1 2">
    <name type="scientific">Streptomyces scopuliridis</name>
    <dbReference type="NCBI Taxonomy" id="452529"/>
    <lineage>
        <taxon>Bacteria</taxon>
        <taxon>Bacillati</taxon>
        <taxon>Actinomycetota</taxon>
        <taxon>Actinomycetes</taxon>
        <taxon>Kitasatosporales</taxon>
        <taxon>Streptomycetaceae</taxon>
        <taxon>Streptomyces</taxon>
    </lineage>
</organism>
<accession>A0ACD4ZTZ5</accession>
<dbReference type="EMBL" id="CP109109">
    <property type="protein sequence ID" value="WSC01705.1"/>
    <property type="molecule type" value="Genomic_DNA"/>
</dbReference>